<accession>A0A2H5XDU5</accession>
<dbReference type="Proteomes" id="UP000236173">
    <property type="component" value="Unassembled WGS sequence"/>
</dbReference>
<name>A0A2H5XDU5_9BACT</name>
<dbReference type="Pfam" id="PF01261">
    <property type="entry name" value="AP_endonuc_2"/>
    <property type="match status" value="1"/>
</dbReference>
<evidence type="ECO:0000313" key="2">
    <source>
        <dbReference type="EMBL" id="GBC99361.1"/>
    </source>
</evidence>
<dbReference type="EC" id="5.3.1.5" evidence="2"/>
<evidence type="ECO:0000259" key="1">
    <source>
        <dbReference type="Pfam" id="PF01261"/>
    </source>
</evidence>
<proteinExistence type="predicted"/>
<sequence>MHITPEKLAKLTTEYVGYLEGDRLDAFFHEFGIKFAAGHWCAGEFYDRFNPFGYNRHRPDFRDTVVDQIARVAQAGIEGIEFHDVLFLDANGHIDDAKIAEVKDALAHYKVTPTNMNINVWTDSRYRLGGVTNPDPVVRQRALEQCLQAIEIAQRVGCSSVALWPGADGWDYNLEVNYGQQLDWFIEACVEINRKAMAAGLRFGTEAKPKEPREGNMLTSTTAKAALVAKEVNALCGGTNMGVAIDYGHEQMYGDEPAAQLYMLKRFGVPIVNFHLNDAKYRSNDEDRVAGTSDVWRLVDFCYAAIDVGYDGWFGEDQFTYRMEQVQAMRLSKEFFGNAMKKALLIYAQKDALERARQSGDQAAVLHLVKRIIYTA</sequence>
<dbReference type="InterPro" id="IPR013022">
    <property type="entry name" value="Xyl_isomerase-like_TIM-brl"/>
</dbReference>
<dbReference type="Gene3D" id="3.20.20.150">
    <property type="entry name" value="Divalent-metal-dependent TIM barrel enzymes"/>
    <property type="match status" value="1"/>
</dbReference>
<dbReference type="SUPFAM" id="SSF51658">
    <property type="entry name" value="Xylose isomerase-like"/>
    <property type="match status" value="1"/>
</dbReference>
<dbReference type="PANTHER" id="PTHR12110">
    <property type="entry name" value="HYDROXYPYRUVATE ISOMERASE"/>
    <property type="match status" value="1"/>
</dbReference>
<dbReference type="GO" id="GO:0009045">
    <property type="term" value="F:xylose isomerase activity"/>
    <property type="evidence" value="ECO:0007669"/>
    <property type="project" value="UniProtKB-EC"/>
</dbReference>
<dbReference type="AlphaFoldDB" id="A0A2H5XDU5"/>
<keyword evidence="2" id="KW-0413">Isomerase</keyword>
<feature type="domain" description="Xylose isomerase-like TIM barrel" evidence="1">
    <location>
        <begin position="69"/>
        <end position="330"/>
    </location>
</feature>
<comment type="caution">
    <text evidence="2">The sequence shown here is derived from an EMBL/GenBank/DDBJ whole genome shotgun (WGS) entry which is preliminary data.</text>
</comment>
<organism evidence="2 3">
    <name type="scientific">Candidatus Fervidibacter japonicus</name>
    <dbReference type="NCBI Taxonomy" id="2035412"/>
    <lineage>
        <taxon>Bacteria</taxon>
        <taxon>Candidatus Fervidibacterota</taxon>
        <taxon>Candidatus Fervidibacter</taxon>
    </lineage>
</organism>
<gene>
    <name evidence="2" type="primary">xylA_2</name>
    <name evidence="2" type="ORF">HRbin17_01883</name>
</gene>
<evidence type="ECO:0000313" key="3">
    <source>
        <dbReference type="Proteomes" id="UP000236173"/>
    </source>
</evidence>
<dbReference type="InterPro" id="IPR050312">
    <property type="entry name" value="IolE/XylAMocC-like"/>
</dbReference>
<reference evidence="3" key="1">
    <citation type="submission" date="2017-09" db="EMBL/GenBank/DDBJ databases">
        <title>Metaegenomics of thermophilic ammonia-oxidizing enrichment culture.</title>
        <authorList>
            <person name="Kato S."/>
            <person name="Suzuki K."/>
        </authorList>
    </citation>
    <scope>NUCLEOTIDE SEQUENCE [LARGE SCALE GENOMIC DNA]</scope>
</reference>
<dbReference type="EMBL" id="BEHT01000025">
    <property type="protein sequence ID" value="GBC99361.1"/>
    <property type="molecule type" value="Genomic_DNA"/>
</dbReference>
<protein>
    <submittedName>
        <fullName evidence="2">Xylose isomerase</fullName>
        <ecNumber evidence="2">5.3.1.5</ecNumber>
    </submittedName>
</protein>
<dbReference type="InterPro" id="IPR036237">
    <property type="entry name" value="Xyl_isomerase-like_sf"/>
</dbReference>